<feature type="transmembrane region" description="Helical" evidence="6">
    <location>
        <begin position="507"/>
        <end position="526"/>
    </location>
</feature>
<protein>
    <submittedName>
        <fullName evidence="9">ComEC family competence protein</fullName>
    </submittedName>
</protein>
<comment type="subcellular location">
    <subcellularLocation>
        <location evidence="1">Cell membrane</location>
        <topology evidence="1">Multi-pass membrane protein</topology>
    </subcellularLocation>
</comment>
<dbReference type="Pfam" id="PF03772">
    <property type="entry name" value="Competence"/>
    <property type="match status" value="1"/>
</dbReference>
<gene>
    <name evidence="9" type="ORF">F6U93_04115</name>
</gene>
<keyword evidence="4 6" id="KW-1133">Transmembrane helix</keyword>
<feature type="transmembrane region" description="Helical" evidence="6">
    <location>
        <begin position="476"/>
        <end position="495"/>
    </location>
</feature>
<dbReference type="EMBL" id="WAAT01000028">
    <property type="protein sequence ID" value="KAB1068948.1"/>
    <property type="molecule type" value="Genomic_DNA"/>
</dbReference>
<keyword evidence="2" id="KW-1003">Cell membrane</keyword>
<dbReference type="InterPro" id="IPR004477">
    <property type="entry name" value="ComEC_N"/>
</dbReference>
<dbReference type="PANTHER" id="PTHR30619">
    <property type="entry name" value="DNA INTERNALIZATION/COMPETENCE PROTEIN COMEC/REC2"/>
    <property type="match status" value="1"/>
</dbReference>
<name>A0A6N6MHK6_9FLAO</name>
<dbReference type="PANTHER" id="PTHR30619:SF1">
    <property type="entry name" value="RECOMBINATION PROTEIN 2"/>
    <property type="match status" value="1"/>
</dbReference>
<evidence type="ECO:0000259" key="8">
    <source>
        <dbReference type="Pfam" id="PF13567"/>
    </source>
</evidence>
<accession>A0A6N6MHK6</accession>
<keyword evidence="10" id="KW-1185">Reference proteome</keyword>
<evidence type="ECO:0000259" key="7">
    <source>
        <dbReference type="Pfam" id="PF03772"/>
    </source>
</evidence>
<dbReference type="InterPro" id="IPR025405">
    <property type="entry name" value="DUF4131"/>
</dbReference>
<evidence type="ECO:0000256" key="6">
    <source>
        <dbReference type="SAM" id="Phobius"/>
    </source>
</evidence>
<feature type="transmembrane region" description="Helical" evidence="6">
    <location>
        <begin position="388"/>
        <end position="411"/>
    </location>
</feature>
<organism evidence="9 10">
    <name type="scientific">Pseudotamlana haliotis</name>
    <dbReference type="NCBI Taxonomy" id="2614804"/>
    <lineage>
        <taxon>Bacteria</taxon>
        <taxon>Pseudomonadati</taxon>
        <taxon>Bacteroidota</taxon>
        <taxon>Flavobacteriia</taxon>
        <taxon>Flavobacteriales</taxon>
        <taxon>Flavobacteriaceae</taxon>
        <taxon>Pseudotamlana</taxon>
    </lineage>
</organism>
<evidence type="ECO:0000313" key="10">
    <source>
        <dbReference type="Proteomes" id="UP000441333"/>
    </source>
</evidence>
<evidence type="ECO:0000256" key="4">
    <source>
        <dbReference type="ARBA" id="ARBA00022989"/>
    </source>
</evidence>
<dbReference type="Proteomes" id="UP000441333">
    <property type="component" value="Unassembled WGS sequence"/>
</dbReference>
<evidence type="ECO:0000256" key="2">
    <source>
        <dbReference type="ARBA" id="ARBA00022475"/>
    </source>
</evidence>
<dbReference type="NCBIfam" id="TIGR00360">
    <property type="entry name" value="ComEC_N-term"/>
    <property type="match status" value="1"/>
</dbReference>
<dbReference type="RefSeq" id="WP_150937121.1">
    <property type="nucleotide sequence ID" value="NZ_WAAT01000028.1"/>
</dbReference>
<feature type="transmembrane region" description="Helical" evidence="6">
    <location>
        <begin position="31"/>
        <end position="50"/>
    </location>
</feature>
<sequence length="679" mass="77608">MKLLNFTIIKLTVCLILGILVGYYAQPTPLFIIGVTGATLALVLIGLFLAKNQFRKTIWFGLSAFIAMTTIGVLSVQLHDQKLFSSHYTKQLTPEVNTLHNFSFRIKTILKPSHFHDKYIVDILEIDQVKTTGKVLLYIKKDSLTPPLSVDDTFLSRTSFKPINTPLNPYQFDYKQYLEKQYVYHQISVKPEALLNAPTHTQSIYGLADRIRKHINHNLETYHFQPNQLAIINALLLGQRQDISKELYSDYTNAGAIHILAVSGLHVGILLMILSFILKPIDALKHGKIIKTILLVSLLWAFAVIAGLSASVTRAVTMFSILAIALNLKRPTNIYNTLAISMFVLLLFKPLFIFDVGFQLSYIAVFSIVSIDPHLYKLWQPKHRILDLYWHTFTVTLAAQIGILPLSLYYFHQFPGLFFISNLVVIPVLSVVLAFGLIVLLLAFVNLLPHFLADFFGKIISLMNTFMNWIAQQEAFIFRDIPFTLFYVFLSYIIITSCFRFSIKKNYPALALALCAILLFQSTGLYNKYNPTSKEFIVFHKNRHSIIGHSKNQNIQLYHDLDSLDLAEDYMIRNYLIGSQATLTKQDSIKNVYQLDNKVLFLVDSLGFYGIKDFSPNYVLLRQSPRINLSRLIDSIKPNHIIADGSNYKSYINQWKAICKKRKLPFHHTGEKGAFIIKY</sequence>
<feature type="transmembrane region" description="Helical" evidence="6">
    <location>
        <begin position="7"/>
        <end position="25"/>
    </location>
</feature>
<feature type="transmembrane region" description="Helical" evidence="6">
    <location>
        <begin position="417"/>
        <end position="444"/>
    </location>
</feature>
<reference evidence="9 10" key="1">
    <citation type="submission" date="2019-09" db="EMBL/GenBank/DDBJ databases">
        <authorList>
            <person name="Cao W.R."/>
        </authorList>
    </citation>
    <scope>NUCLEOTIDE SEQUENCE [LARGE SCALE GENOMIC DNA]</scope>
    <source>
        <strain evidence="9 10">B1N29</strain>
    </source>
</reference>
<comment type="caution">
    <text evidence="9">The sequence shown here is derived from an EMBL/GenBank/DDBJ whole genome shotgun (WGS) entry which is preliminary data.</text>
</comment>
<dbReference type="Pfam" id="PF13567">
    <property type="entry name" value="DUF4131"/>
    <property type="match status" value="1"/>
</dbReference>
<feature type="transmembrane region" description="Helical" evidence="6">
    <location>
        <begin position="289"/>
        <end position="306"/>
    </location>
</feature>
<dbReference type="GO" id="GO:0005886">
    <property type="term" value="C:plasma membrane"/>
    <property type="evidence" value="ECO:0007669"/>
    <property type="project" value="UniProtKB-SubCell"/>
</dbReference>
<evidence type="ECO:0000256" key="1">
    <source>
        <dbReference type="ARBA" id="ARBA00004651"/>
    </source>
</evidence>
<feature type="domain" description="DUF4131" evidence="8">
    <location>
        <begin position="29"/>
        <end position="191"/>
    </location>
</feature>
<proteinExistence type="predicted"/>
<feature type="transmembrane region" description="Helical" evidence="6">
    <location>
        <begin position="256"/>
        <end position="277"/>
    </location>
</feature>
<evidence type="ECO:0000313" key="9">
    <source>
        <dbReference type="EMBL" id="KAB1068948.1"/>
    </source>
</evidence>
<dbReference type="InterPro" id="IPR052159">
    <property type="entry name" value="Competence_DNA_uptake"/>
</dbReference>
<keyword evidence="5 6" id="KW-0472">Membrane</keyword>
<feature type="transmembrane region" description="Helical" evidence="6">
    <location>
        <begin position="335"/>
        <end position="354"/>
    </location>
</feature>
<feature type="domain" description="ComEC/Rec2-related protein" evidence="7">
    <location>
        <begin position="235"/>
        <end position="495"/>
    </location>
</feature>
<evidence type="ECO:0000256" key="3">
    <source>
        <dbReference type="ARBA" id="ARBA00022692"/>
    </source>
</evidence>
<keyword evidence="3 6" id="KW-0812">Transmembrane</keyword>
<dbReference type="AlphaFoldDB" id="A0A6N6MHK6"/>
<evidence type="ECO:0000256" key="5">
    <source>
        <dbReference type="ARBA" id="ARBA00023136"/>
    </source>
</evidence>